<keyword evidence="3" id="KW-0231">Viral genome packaging</keyword>
<dbReference type="Pfam" id="PF12236">
    <property type="entry name" value="Head-tail_con"/>
    <property type="match status" value="1"/>
</dbReference>
<organism evidence="4 5">
    <name type="scientific">Sphingomonas sanxanigenens DSM 19645 = NX02</name>
    <dbReference type="NCBI Taxonomy" id="1123269"/>
    <lineage>
        <taxon>Bacteria</taxon>
        <taxon>Pseudomonadati</taxon>
        <taxon>Pseudomonadota</taxon>
        <taxon>Alphaproteobacteria</taxon>
        <taxon>Sphingomonadales</taxon>
        <taxon>Sphingomonadaceae</taxon>
        <taxon>Sphingomonas</taxon>
    </lineage>
</organism>
<dbReference type="AlphaFoldDB" id="W0A888"/>
<evidence type="ECO:0000256" key="2">
    <source>
        <dbReference type="ARBA" id="ARBA00022612"/>
    </source>
</evidence>
<sequence>MVQPLRHACETRLKAMQAIRTDYEAEWKEIARFAQPARSRFLNSETNRSRRLRNGSLRDEHGIVAFRTLANGMTSGLSSSSRPWFTLTLGDATLIDEDGVKPWLSEVERRLYAFLAQTNFYGAAKTGYAESGLFGTEAVALVEHADVGMVAHALTAGEYWIALSDALVPDTLYRRAPMTVRQAVDSFGKAVNSRVRTAYDGSRYDEMVDVFHAIEPDPDHDGRNPASKPWRSVYWDERASGDELLRVSGYREKPFWAARWDTTGADVYGYSPGMEALPALRELQLQVKRRNEAIDLLVHPEKVVPPGLKLTGQPRNLVSAAGVDKDAILVPYQLPYQAVAAIGDEVTKCKAQIDAASFADLFNAITNMAGIQPRTVEEIAARNEEKLTQLGPTIERVSTEKLSAVIDRAFGIMERGDLLPRAPEVLEGRELQVEFVSILAQMQRMVGIGQIERTTGFVGSLAGMAPDAVDKLDIDELVDEYAARAGAPARIIRPAEAVAAMREGRAQAAQAQQLAAMAPAMKQGADAMKVLGEMGAG</sequence>
<evidence type="ECO:0008006" key="6">
    <source>
        <dbReference type="Google" id="ProtNLM"/>
    </source>
</evidence>
<dbReference type="eggNOG" id="ENOG502Z7XJ">
    <property type="taxonomic scope" value="Bacteria"/>
</dbReference>
<dbReference type="RefSeq" id="WP_039997068.1">
    <property type="nucleotide sequence ID" value="NZ_CP006644.1"/>
</dbReference>
<dbReference type="STRING" id="1123269.NX02_03850"/>
<dbReference type="KEGG" id="ssan:NX02_03850"/>
<reference evidence="4 5" key="1">
    <citation type="submission" date="2013-07" db="EMBL/GenBank/DDBJ databases">
        <title>Completed genome of Sphingomonas sanxanigenens NX02.</title>
        <authorList>
            <person name="Ma T."/>
            <person name="Huang H."/>
            <person name="Wu M."/>
            <person name="Li X."/>
            <person name="Li G."/>
        </authorList>
    </citation>
    <scope>NUCLEOTIDE SEQUENCE [LARGE SCALE GENOMIC DNA]</scope>
    <source>
        <strain evidence="4 5">NX02</strain>
    </source>
</reference>
<evidence type="ECO:0000256" key="3">
    <source>
        <dbReference type="ARBA" id="ARBA00023219"/>
    </source>
</evidence>
<accession>W0A888</accession>
<dbReference type="Proteomes" id="UP000018851">
    <property type="component" value="Chromosome"/>
</dbReference>
<dbReference type="InterPro" id="IPR020991">
    <property type="entry name" value="Connector_podovirus"/>
</dbReference>
<dbReference type="PATRIC" id="fig|1123269.5.peg.755"/>
<name>W0A888_9SPHN</name>
<evidence type="ECO:0000313" key="4">
    <source>
        <dbReference type="EMBL" id="AHE52523.1"/>
    </source>
</evidence>
<proteinExistence type="predicted"/>
<dbReference type="HOGENOM" id="CLU_035407_0_0_5"/>
<evidence type="ECO:0000313" key="5">
    <source>
        <dbReference type="Proteomes" id="UP000018851"/>
    </source>
</evidence>
<protein>
    <recommendedName>
        <fullName evidence="6">Phage tail protein</fullName>
    </recommendedName>
</protein>
<evidence type="ECO:0000256" key="1">
    <source>
        <dbReference type="ARBA" id="ARBA00004328"/>
    </source>
</evidence>
<comment type="subcellular location">
    <subcellularLocation>
        <location evidence="1">Virion</location>
    </subcellularLocation>
</comment>
<keyword evidence="5" id="KW-1185">Reference proteome</keyword>
<gene>
    <name evidence="4" type="ORF">NX02_03850</name>
</gene>
<dbReference type="EMBL" id="CP006644">
    <property type="protein sequence ID" value="AHE52523.1"/>
    <property type="molecule type" value="Genomic_DNA"/>
</dbReference>
<keyword evidence="2" id="KW-1188">Viral release from host cell</keyword>